<evidence type="ECO:0000256" key="6">
    <source>
        <dbReference type="ARBA" id="ARBA00022989"/>
    </source>
</evidence>
<evidence type="ECO:0000256" key="10">
    <source>
        <dbReference type="ARBA" id="ARBA00038162"/>
    </source>
</evidence>
<dbReference type="CDD" id="cd02537">
    <property type="entry name" value="GT8_Glycogenin"/>
    <property type="match status" value="1"/>
</dbReference>
<evidence type="ECO:0000256" key="2">
    <source>
        <dbReference type="ARBA" id="ARBA00022676"/>
    </source>
</evidence>
<keyword evidence="13" id="KW-0732">Signal</keyword>
<keyword evidence="7 12" id="KW-0472">Membrane</keyword>
<keyword evidence="2" id="KW-0328">Glycosyltransferase</keyword>
<keyword evidence="9" id="KW-0961">Cell wall biogenesis/degradation</keyword>
<dbReference type="AlphaFoldDB" id="A0AAW2MPH6"/>
<evidence type="ECO:0000256" key="5">
    <source>
        <dbReference type="ARBA" id="ARBA00022723"/>
    </source>
</evidence>
<evidence type="ECO:0000256" key="12">
    <source>
        <dbReference type="SAM" id="Phobius"/>
    </source>
</evidence>
<keyword evidence="4 12" id="KW-0812">Transmembrane</keyword>
<comment type="caution">
    <text evidence="14">The sequence shown here is derived from an EMBL/GenBank/DDBJ whole genome shotgun (WGS) entry which is preliminary data.</text>
</comment>
<keyword evidence="6 12" id="KW-1133">Transmembrane helix</keyword>
<reference evidence="14" key="1">
    <citation type="submission" date="2020-06" db="EMBL/GenBank/DDBJ databases">
        <authorList>
            <person name="Li T."/>
            <person name="Hu X."/>
            <person name="Zhang T."/>
            <person name="Song X."/>
            <person name="Zhang H."/>
            <person name="Dai N."/>
            <person name="Sheng W."/>
            <person name="Hou X."/>
            <person name="Wei L."/>
        </authorList>
    </citation>
    <scope>NUCLEOTIDE SEQUENCE</scope>
    <source>
        <strain evidence="14">KEN8</strain>
        <tissue evidence="14">Leaf</tissue>
    </source>
</reference>
<protein>
    <recommendedName>
        <fullName evidence="11">Hexosyltransferase</fullName>
        <ecNumber evidence="11">2.4.1.-</ecNumber>
    </recommendedName>
</protein>
<accession>A0AAW2MPH6</accession>
<feature type="chain" id="PRO_5043610013" description="Hexosyltransferase" evidence="13">
    <location>
        <begin position="28"/>
        <end position="670"/>
    </location>
</feature>
<dbReference type="GO" id="GO:0046872">
    <property type="term" value="F:metal ion binding"/>
    <property type="evidence" value="ECO:0007669"/>
    <property type="project" value="UniProtKB-KW"/>
</dbReference>
<proteinExistence type="inferred from homology"/>
<dbReference type="PANTHER" id="PTHR11183">
    <property type="entry name" value="GLYCOGENIN SUBFAMILY MEMBER"/>
    <property type="match status" value="1"/>
</dbReference>
<organism evidence="14">
    <name type="scientific">Sesamum calycinum</name>
    <dbReference type="NCBI Taxonomy" id="2727403"/>
    <lineage>
        <taxon>Eukaryota</taxon>
        <taxon>Viridiplantae</taxon>
        <taxon>Streptophyta</taxon>
        <taxon>Embryophyta</taxon>
        <taxon>Tracheophyta</taxon>
        <taxon>Spermatophyta</taxon>
        <taxon>Magnoliopsida</taxon>
        <taxon>eudicotyledons</taxon>
        <taxon>Gunneridae</taxon>
        <taxon>Pentapetalae</taxon>
        <taxon>asterids</taxon>
        <taxon>lamiids</taxon>
        <taxon>Lamiales</taxon>
        <taxon>Pedaliaceae</taxon>
        <taxon>Sesamum</taxon>
    </lineage>
</organism>
<dbReference type="EC" id="2.4.1.-" evidence="11"/>
<gene>
    <name evidence="14" type="ORF">Scaly_2169800</name>
</gene>
<dbReference type="Pfam" id="PF01501">
    <property type="entry name" value="Glyco_transf_8"/>
    <property type="match status" value="1"/>
</dbReference>
<evidence type="ECO:0000256" key="7">
    <source>
        <dbReference type="ARBA" id="ARBA00023136"/>
    </source>
</evidence>
<evidence type="ECO:0000256" key="8">
    <source>
        <dbReference type="ARBA" id="ARBA00023211"/>
    </source>
</evidence>
<evidence type="ECO:0000256" key="9">
    <source>
        <dbReference type="ARBA" id="ARBA00023316"/>
    </source>
</evidence>
<evidence type="ECO:0000256" key="3">
    <source>
        <dbReference type="ARBA" id="ARBA00022679"/>
    </source>
</evidence>
<sequence length="670" mass="77824">MAFSCAPGPFLLSVALHVLELWHSSAGLYVVSLKNCCFFILDGTYSNKERLVVSESPWMQDKEPVTELTCVNRDDAYKRKLQRIKVRSVENPFNFATGGKNAKWKFQPLKLVLIIVVLGVFFAFLSSPTVCHQNGTSHTVSRWIWGGSDPRYISDLDISWEEILRALNRLPYDNKIQRVGLLNFNRNEIHKWQHLIPNANHTVLHLDYADKNLRWESLYPEWIDEVQENEVPSCPSLPSPEVPRERLDLIAVKLPCRKEGNWSRDIARLHLQIAAANLAASCKGIYHVHVLFVTSCFPVPNLFTCNDLVAHEGKTWLYKPNLTALREKLCLPIGSCELGLPLGGVERDYSRKRQREAYATILHSAYVYVCGAIVAAQSIRMSGSTRDLVILVDKSISDHHRNGLELAGWQVRTIERIRNPKAEKDAYNEWNSKFRLWQLTDYDKIIFIDADMLILRNIDFLFSMPEISATGNSGPRFNSGVMVIEPSNCTFKLLMDHINEIESYNGGDQGYLNEIFTWWHRIPRHMNFLKHFWIGDDEQVRQTKVHLFEAEPPILYVLHYLGNKPWVCFRDYDCNWNVDRLQEFASDVAHRTWWKVHDMMPEKLQGFCMLKTIQKAQLEWDRREAEKANYSDGHWRIRIRDERLIRCIDQDCSWQGMLRHWGENTPPASL</sequence>
<dbReference type="InterPro" id="IPR050587">
    <property type="entry name" value="GNT1/Glycosyltrans_8"/>
</dbReference>
<dbReference type="SUPFAM" id="SSF53448">
    <property type="entry name" value="Nucleotide-diphospho-sugar transferases"/>
    <property type="match status" value="1"/>
</dbReference>
<dbReference type="GO" id="GO:0016757">
    <property type="term" value="F:glycosyltransferase activity"/>
    <property type="evidence" value="ECO:0007669"/>
    <property type="project" value="UniProtKB-KW"/>
</dbReference>
<feature type="transmembrane region" description="Helical" evidence="12">
    <location>
        <begin position="109"/>
        <end position="127"/>
    </location>
</feature>
<evidence type="ECO:0000256" key="13">
    <source>
        <dbReference type="SAM" id="SignalP"/>
    </source>
</evidence>
<dbReference type="InterPro" id="IPR002495">
    <property type="entry name" value="Glyco_trans_8"/>
</dbReference>
<dbReference type="GO" id="GO:0071555">
    <property type="term" value="P:cell wall organization"/>
    <property type="evidence" value="ECO:0007669"/>
    <property type="project" value="UniProtKB-KW"/>
</dbReference>
<evidence type="ECO:0000313" key="14">
    <source>
        <dbReference type="EMBL" id="KAL0332683.1"/>
    </source>
</evidence>
<evidence type="ECO:0000256" key="4">
    <source>
        <dbReference type="ARBA" id="ARBA00022692"/>
    </source>
</evidence>
<evidence type="ECO:0000256" key="11">
    <source>
        <dbReference type="RuleBase" id="RU362027"/>
    </source>
</evidence>
<keyword evidence="8" id="KW-0464">Manganese</keyword>
<keyword evidence="3" id="KW-0808">Transferase</keyword>
<reference evidence="14" key="2">
    <citation type="journal article" date="2024" name="Plant">
        <title>Genomic evolution and insights into agronomic trait innovations of Sesamum species.</title>
        <authorList>
            <person name="Miao H."/>
            <person name="Wang L."/>
            <person name="Qu L."/>
            <person name="Liu H."/>
            <person name="Sun Y."/>
            <person name="Le M."/>
            <person name="Wang Q."/>
            <person name="Wei S."/>
            <person name="Zheng Y."/>
            <person name="Lin W."/>
            <person name="Duan Y."/>
            <person name="Cao H."/>
            <person name="Xiong S."/>
            <person name="Wang X."/>
            <person name="Wei L."/>
            <person name="Li C."/>
            <person name="Ma Q."/>
            <person name="Ju M."/>
            <person name="Zhao R."/>
            <person name="Li G."/>
            <person name="Mu C."/>
            <person name="Tian Q."/>
            <person name="Mei H."/>
            <person name="Zhang T."/>
            <person name="Gao T."/>
            <person name="Zhang H."/>
        </authorList>
    </citation>
    <scope>NUCLEOTIDE SEQUENCE</scope>
    <source>
        <strain evidence="14">KEN8</strain>
    </source>
</reference>
<dbReference type="EMBL" id="JACGWM010000013">
    <property type="protein sequence ID" value="KAL0332683.1"/>
    <property type="molecule type" value="Genomic_DNA"/>
</dbReference>
<comment type="similarity">
    <text evidence="10">Belongs to the glycosyltransferase 8 family. Glycogenin subfamily.</text>
</comment>
<dbReference type="Gene3D" id="3.90.550.10">
    <property type="entry name" value="Spore Coat Polysaccharide Biosynthesis Protein SpsA, Chain A"/>
    <property type="match status" value="1"/>
</dbReference>
<evidence type="ECO:0000256" key="1">
    <source>
        <dbReference type="ARBA" id="ARBA00004323"/>
    </source>
</evidence>
<feature type="signal peptide" evidence="13">
    <location>
        <begin position="1"/>
        <end position="27"/>
    </location>
</feature>
<name>A0AAW2MPH6_9LAMI</name>
<comment type="subcellular location">
    <subcellularLocation>
        <location evidence="1">Golgi apparatus membrane</location>
        <topology evidence="1">Single-pass type II membrane protein</topology>
    </subcellularLocation>
</comment>
<dbReference type="FunFam" id="3.90.550.10:FF:000018">
    <property type="entry name" value="Hexosyltransferase"/>
    <property type="match status" value="1"/>
</dbReference>
<dbReference type="GO" id="GO:0000139">
    <property type="term" value="C:Golgi membrane"/>
    <property type="evidence" value="ECO:0007669"/>
    <property type="project" value="UniProtKB-SubCell"/>
</dbReference>
<dbReference type="InterPro" id="IPR029044">
    <property type="entry name" value="Nucleotide-diphossugar_trans"/>
</dbReference>
<keyword evidence="5" id="KW-0479">Metal-binding</keyword>